<comment type="caution">
    <text evidence="1">The sequence shown here is derived from an EMBL/GenBank/DDBJ whole genome shotgun (WGS) entry which is preliminary data.</text>
</comment>
<dbReference type="Proteomes" id="UP001163046">
    <property type="component" value="Unassembled WGS sequence"/>
</dbReference>
<dbReference type="EMBL" id="MU825407">
    <property type="protein sequence ID" value="KAJ7391228.1"/>
    <property type="molecule type" value="Genomic_DNA"/>
</dbReference>
<protein>
    <recommendedName>
        <fullName evidence="3">MULE transposase domain-containing protein</fullName>
    </recommendedName>
</protein>
<evidence type="ECO:0000313" key="2">
    <source>
        <dbReference type="Proteomes" id="UP001163046"/>
    </source>
</evidence>
<name>A0A9X0DA53_9CNID</name>
<evidence type="ECO:0000313" key="1">
    <source>
        <dbReference type="EMBL" id="KAJ7391228.1"/>
    </source>
</evidence>
<dbReference type="OrthoDB" id="10048910at2759"/>
<dbReference type="AlphaFoldDB" id="A0A9X0DA53"/>
<reference evidence="1" key="1">
    <citation type="submission" date="2023-01" db="EMBL/GenBank/DDBJ databases">
        <title>Genome assembly of the deep-sea coral Lophelia pertusa.</title>
        <authorList>
            <person name="Herrera S."/>
            <person name="Cordes E."/>
        </authorList>
    </citation>
    <scope>NUCLEOTIDE SEQUENCE</scope>
    <source>
        <strain evidence="1">USNM1676648</strain>
        <tissue evidence="1">Polyp</tissue>
    </source>
</reference>
<keyword evidence="2" id="KW-1185">Reference proteome</keyword>
<accession>A0A9X0DA53</accession>
<gene>
    <name evidence="1" type="ORF">OS493_019359</name>
</gene>
<proteinExistence type="predicted"/>
<sequence length="486" mass="55798">MTTMIGWQAPRMVDPGKKLLLPTQKNLEVEKCKGSYECLSEHCLFLGEYGRHNRANFDVISPDCVVCRICKSPASFSDCPAVKIWEFHDHYVVVKHSGKHTCPYAPLVAKSKNTIEENVKMRPDLPPKKLQREAMLNQLYGGKNIAEVKATARAMIDTRKIASIRSKEIKSTHPLGRSIDALNKLKLDTEKTDRYYIFDVQDASLSENAKTTSHVFKMSKIAAKIAINMDKDGQHFMCMEYCFFDGNHKRCRGFITLGCYVYHPLLRRIIRLASMEVGTEDSEAVQKSWSLFNKVLSDYKGDAGYKFNPAGWCADEAGSNWEGLFRVFGNVRQRIVSCVFHFRQSVNCFSMKLATTKEQEKFKLLSMELQEALTQTKYVEIYEKLTRFIKKKKYREQLLFHWLEWWHKRRANIFNAFKPVHGAPKTNWAEAFHASRSHSASINLSLVDAAYHDIVDAILTKVQLQEIGTGTLAPDHLSLEVQQEQY</sequence>
<organism evidence="1 2">
    <name type="scientific">Desmophyllum pertusum</name>
    <dbReference type="NCBI Taxonomy" id="174260"/>
    <lineage>
        <taxon>Eukaryota</taxon>
        <taxon>Metazoa</taxon>
        <taxon>Cnidaria</taxon>
        <taxon>Anthozoa</taxon>
        <taxon>Hexacorallia</taxon>
        <taxon>Scleractinia</taxon>
        <taxon>Caryophylliina</taxon>
        <taxon>Caryophylliidae</taxon>
        <taxon>Desmophyllum</taxon>
    </lineage>
</organism>
<evidence type="ECO:0008006" key="3">
    <source>
        <dbReference type="Google" id="ProtNLM"/>
    </source>
</evidence>